<feature type="transmembrane region" description="Helical" evidence="7">
    <location>
        <begin position="145"/>
        <end position="166"/>
    </location>
</feature>
<keyword evidence="5 7" id="KW-1133">Transmembrane helix</keyword>
<dbReference type="SMART" id="SM00382">
    <property type="entry name" value="AAA"/>
    <property type="match status" value="1"/>
</dbReference>
<dbReference type="AlphaFoldDB" id="A0AA40SZB8"/>
<dbReference type="GO" id="GO:0140359">
    <property type="term" value="F:ABC-type transporter activity"/>
    <property type="evidence" value="ECO:0007669"/>
    <property type="project" value="InterPro"/>
</dbReference>
<evidence type="ECO:0000259" key="9">
    <source>
        <dbReference type="PROSITE" id="PS50929"/>
    </source>
</evidence>
<dbReference type="Gene3D" id="1.20.1560.10">
    <property type="entry name" value="ABC transporter type 1, transmembrane domain"/>
    <property type="match status" value="1"/>
</dbReference>
<evidence type="ECO:0000256" key="7">
    <source>
        <dbReference type="SAM" id="Phobius"/>
    </source>
</evidence>
<organism evidence="10 11">
    <name type="scientific">Komarekiella delphini-convector SJRDD-AB1</name>
    <dbReference type="NCBI Taxonomy" id="2593771"/>
    <lineage>
        <taxon>Bacteria</taxon>
        <taxon>Bacillati</taxon>
        <taxon>Cyanobacteriota</taxon>
        <taxon>Cyanophyceae</taxon>
        <taxon>Nostocales</taxon>
        <taxon>Nostocaceae</taxon>
        <taxon>Komarekiella</taxon>
        <taxon>Komarekiella delphini-convector</taxon>
    </lineage>
</organism>
<feature type="transmembrane region" description="Helical" evidence="7">
    <location>
        <begin position="64"/>
        <end position="85"/>
    </location>
</feature>
<dbReference type="CDD" id="cd03228">
    <property type="entry name" value="ABCC_MRP_Like"/>
    <property type="match status" value="1"/>
</dbReference>
<dbReference type="PROSITE" id="PS50929">
    <property type="entry name" value="ABC_TM1F"/>
    <property type="match status" value="1"/>
</dbReference>
<dbReference type="SUPFAM" id="SSF52540">
    <property type="entry name" value="P-loop containing nucleoside triphosphate hydrolases"/>
    <property type="match status" value="1"/>
</dbReference>
<dbReference type="PROSITE" id="PS50893">
    <property type="entry name" value="ABC_TRANSPORTER_2"/>
    <property type="match status" value="1"/>
</dbReference>
<dbReference type="Proteomes" id="UP001165986">
    <property type="component" value="Unassembled WGS sequence"/>
</dbReference>
<dbReference type="InterPro" id="IPR003593">
    <property type="entry name" value="AAA+_ATPase"/>
</dbReference>
<evidence type="ECO:0000256" key="1">
    <source>
        <dbReference type="ARBA" id="ARBA00004651"/>
    </source>
</evidence>
<comment type="subcellular location">
    <subcellularLocation>
        <location evidence="1">Cell membrane</location>
        <topology evidence="1">Multi-pass membrane protein</topology>
    </subcellularLocation>
</comment>
<feature type="transmembrane region" description="Helical" evidence="7">
    <location>
        <begin position="23"/>
        <end position="44"/>
    </location>
</feature>
<feature type="transmembrane region" description="Helical" evidence="7">
    <location>
        <begin position="172"/>
        <end position="192"/>
    </location>
</feature>
<keyword evidence="3" id="KW-0547">Nucleotide-binding</keyword>
<dbReference type="GO" id="GO:0016887">
    <property type="term" value="F:ATP hydrolysis activity"/>
    <property type="evidence" value="ECO:0007669"/>
    <property type="project" value="InterPro"/>
</dbReference>
<feature type="domain" description="ABC transmembrane type-1" evidence="9">
    <location>
        <begin position="32"/>
        <end position="317"/>
    </location>
</feature>
<dbReference type="SUPFAM" id="SSF90123">
    <property type="entry name" value="ABC transporter transmembrane region"/>
    <property type="match status" value="1"/>
</dbReference>
<dbReference type="Gene3D" id="3.40.50.300">
    <property type="entry name" value="P-loop containing nucleotide triphosphate hydrolases"/>
    <property type="match status" value="1"/>
</dbReference>
<dbReference type="PANTHER" id="PTHR24221">
    <property type="entry name" value="ATP-BINDING CASSETTE SUB-FAMILY B"/>
    <property type="match status" value="1"/>
</dbReference>
<accession>A0AA40SZB8</accession>
<evidence type="ECO:0000256" key="6">
    <source>
        <dbReference type="ARBA" id="ARBA00023136"/>
    </source>
</evidence>
<keyword evidence="6 7" id="KW-0472">Membrane</keyword>
<reference evidence="10" key="1">
    <citation type="submission" date="2019-07" db="EMBL/GenBank/DDBJ databases">
        <title>Toxilogical consequences of a new and cryptic species of cyanobacteria (Komarekiella delphini-convector) recovered from the epidermis of a bottlenose dolphin and 1500 ft. in the air.</title>
        <authorList>
            <person name="Brown A.O."/>
            <person name="Dvorak P."/>
            <person name="Villanueva C.D."/>
            <person name="Foss A.J."/>
            <person name="Garvey A.D."/>
            <person name="Gibson Q.A."/>
            <person name="Johansen J.R."/>
            <person name="Casamatta D.A."/>
        </authorList>
    </citation>
    <scope>NUCLEOTIDE SEQUENCE</scope>
    <source>
        <strain evidence="10">SJRDD-AB1</strain>
    </source>
</reference>
<proteinExistence type="predicted"/>
<dbReference type="EMBL" id="VJXY01000020">
    <property type="protein sequence ID" value="MBD6617814.1"/>
    <property type="molecule type" value="Genomic_DNA"/>
</dbReference>
<protein>
    <submittedName>
        <fullName evidence="10">ABC transporter ATP-binding protein</fullName>
    </submittedName>
</protein>
<dbReference type="PANTHER" id="PTHR24221:SF423">
    <property type="entry name" value="ABC TRANSPORTER"/>
    <property type="match status" value="1"/>
</dbReference>
<name>A0AA40SZB8_9NOST</name>
<feature type="transmembrane region" description="Helical" evidence="7">
    <location>
        <begin position="251"/>
        <end position="279"/>
    </location>
</feature>
<keyword evidence="4 10" id="KW-0067">ATP-binding</keyword>
<keyword evidence="11" id="KW-1185">Reference proteome</keyword>
<dbReference type="InterPro" id="IPR036640">
    <property type="entry name" value="ABC1_TM_sf"/>
</dbReference>
<gene>
    <name evidence="10" type="ORF">FNW02_18765</name>
</gene>
<dbReference type="InterPro" id="IPR039421">
    <property type="entry name" value="Type_1_exporter"/>
</dbReference>
<dbReference type="Pfam" id="PF00664">
    <property type="entry name" value="ABC_membrane"/>
    <property type="match status" value="1"/>
</dbReference>
<feature type="transmembrane region" description="Helical" evidence="7">
    <location>
        <begin position="291"/>
        <end position="315"/>
    </location>
</feature>
<dbReference type="InterPro" id="IPR011527">
    <property type="entry name" value="ABC1_TM_dom"/>
</dbReference>
<evidence type="ECO:0000313" key="11">
    <source>
        <dbReference type="Proteomes" id="UP001165986"/>
    </source>
</evidence>
<evidence type="ECO:0000256" key="4">
    <source>
        <dbReference type="ARBA" id="ARBA00022840"/>
    </source>
</evidence>
<dbReference type="GO" id="GO:0005524">
    <property type="term" value="F:ATP binding"/>
    <property type="evidence" value="ECO:0007669"/>
    <property type="project" value="UniProtKB-KW"/>
</dbReference>
<evidence type="ECO:0000256" key="2">
    <source>
        <dbReference type="ARBA" id="ARBA00022692"/>
    </source>
</evidence>
<dbReference type="InterPro" id="IPR003439">
    <property type="entry name" value="ABC_transporter-like_ATP-bd"/>
</dbReference>
<evidence type="ECO:0000256" key="5">
    <source>
        <dbReference type="ARBA" id="ARBA00022989"/>
    </source>
</evidence>
<keyword evidence="2 7" id="KW-0812">Transmembrane</keyword>
<dbReference type="GO" id="GO:0005886">
    <property type="term" value="C:plasma membrane"/>
    <property type="evidence" value="ECO:0007669"/>
    <property type="project" value="UniProtKB-SubCell"/>
</dbReference>
<feature type="domain" description="ABC transporter" evidence="8">
    <location>
        <begin position="372"/>
        <end position="608"/>
    </location>
</feature>
<sequence>MSSTRKFPGWQLLWQLICYDPKLYLIDTCFWIFIMGLPALPGLIIREFFNSLTDKAQLGLSPWIFIAFLLALNLGHIAVIFAGRITKTQHRFTMRSLLRRNLLERLLNNPHAQIMIANGDTDKTVSQGEVMSFFRDDTEHIEDNVAWVSEILGEGIFAIFSLMILLSVNVPMTLFVFLPLVGMVVIIQKAEIRIKQYRKSSRQATQQVTGILGEIFSSVQAIKVAGAEQDVLNYFRALNDNRRQMMVKDSLLNAILNSLFQNMVSFGTGLILVMASFLMQSSVNQLTVGDFALFVYNLSFVTGFFSSVGGFIALYKQTEVAFERMTALIGGASAETLVTPNQLYLQDLGKSKNTLPRLEQPLENNIHNLQSLKLSNLTYIYPGTNQGIADINLQIQRGNLTVITGRIGSGKTTLLRVLLGLLPKQAGEIYWNEHTVANPANFFVPPRSAYTPQIPQLFSYSLRENILLGLSKDDSDIETALKMAVFEQDLAVMHEKLETLVGTKGVRLSGGQMQRVAAARMFVRQPELLVFDDLSSALDVETELTLWARIFANTTEQGENSWTPTCLIVSHRHSVLRRADQIIVMKAGRVAAQGNFEEILADEQADWIF</sequence>
<evidence type="ECO:0000256" key="3">
    <source>
        <dbReference type="ARBA" id="ARBA00022741"/>
    </source>
</evidence>
<evidence type="ECO:0000313" key="10">
    <source>
        <dbReference type="EMBL" id="MBD6617814.1"/>
    </source>
</evidence>
<comment type="caution">
    <text evidence="10">The sequence shown here is derived from an EMBL/GenBank/DDBJ whole genome shotgun (WGS) entry which is preliminary data.</text>
</comment>
<dbReference type="Pfam" id="PF00005">
    <property type="entry name" value="ABC_tran"/>
    <property type="match status" value="1"/>
</dbReference>
<dbReference type="InterPro" id="IPR027417">
    <property type="entry name" value="P-loop_NTPase"/>
</dbReference>
<evidence type="ECO:0000259" key="8">
    <source>
        <dbReference type="PROSITE" id="PS50893"/>
    </source>
</evidence>